<dbReference type="PANTHER" id="PTHR11730:SF29">
    <property type="entry name" value="AMMONIUM TRANSPORTER 3-RELATED"/>
    <property type="match status" value="1"/>
</dbReference>
<feature type="domain" description="Ammonium transporter AmtB-like" evidence="5">
    <location>
        <begin position="44"/>
        <end position="84"/>
    </location>
</feature>
<dbReference type="Gene3D" id="1.10.3430.10">
    <property type="entry name" value="Ammonium transporter AmtB like domains"/>
    <property type="match status" value="1"/>
</dbReference>
<dbReference type="SUPFAM" id="SSF111352">
    <property type="entry name" value="Ammonium transporter"/>
    <property type="match status" value="1"/>
</dbReference>
<dbReference type="AlphaFoldDB" id="A0AA36FPF2"/>
<dbReference type="EMBL" id="CATQJA010000397">
    <property type="protein sequence ID" value="CAJ0559933.1"/>
    <property type="molecule type" value="Genomic_DNA"/>
</dbReference>
<protein>
    <recommendedName>
        <fullName evidence="5">Ammonium transporter AmtB-like domain-containing protein</fullName>
    </recommendedName>
</protein>
<evidence type="ECO:0000256" key="1">
    <source>
        <dbReference type="ARBA" id="ARBA00004141"/>
    </source>
</evidence>
<keyword evidence="2" id="KW-0812">Transmembrane</keyword>
<accession>A0AA36FPF2</accession>
<sequence length="146" mass="16262">MSLSSATPPTPTALAPPGERLSIHYAHDWDTSAETDKLFQDDAVWIITSSFIIFTMHSGFGLLESGSVSAKDEVNIMVKWCSAVSRTRPSALACLWRLRAFRNSIVGFGKFFYDPSRAETSVNVEGWAYASFLFRQLSLDNDGFLR</sequence>
<gene>
    <name evidence="6" type="ORF">MSPICULIGERA_LOCUS1416</name>
</gene>
<evidence type="ECO:0000256" key="3">
    <source>
        <dbReference type="ARBA" id="ARBA00022989"/>
    </source>
</evidence>
<dbReference type="Proteomes" id="UP001177023">
    <property type="component" value="Unassembled WGS sequence"/>
</dbReference>
<evidence type="ECO:0000259" key="5">
    <source>
        <dbReference type="Pfam" id="PF00909"/>
    </source>
</evidence>
<evidence type="ECO:0000256" key="2">
    <source>
        <dbReference type="ARBA" id="ARBA00022692"/>
    </source>
</evidence>
<dbReference type="GO" id="GO:0097272">
    <property type="term" value="P:ammonium homeostasis"/>
    <property type="evidence" value="ECO:0007669"/>
    <property type="project" value="TreeGrafter"/>
</dbReference>
<reference evidence="6" key="1">
    <citation type="submission" date="2023-06" db="EMBL/GenBank/DDBJ databases">
        <authorList>
            <person name="Delattre M."/>
        </authorList>
    </citation>
    <scope>NUCLEOTIDE SEQUENCE</scope>
    <source>
        <strain evidence="6">AF72</strain>
    </source>
</reference>
<comment type="caution">
    <text evidence="6">The sequence shown here is derived from an EMBL/GenBank/DDBJ whole genome shotgun (WGS) entry which is preliminary data.</text>
</comment>
<keyword evidence="4" id="KW-0472">Membrane</keyword>
<evidence type="ECO:0000313" key="6">
    <source>
        <dbReference type="EMBL" id="CAJ0559933.1"/>
    </source>
</evidence>
<dbReference type="PANTHER" id="PTHR11730">
    <property type="entry name" value="AMMONIUM TRANSPORTER"/>
    <property type="match status" value="1"/>
</dbReference>
<keyword evidence="7" id="KW-1185">Reference proteome</keyword>
<dbReference type="InterPro" id="IPR029020">
    <property type="entry name" value="Ammonium/urea_transptr"/>
</dbReference>
<evidence type="ECO:0000256" key="4">
    <source>
        <dbReference type="ARBA" id="ARBA00023136"/>
    </source>
</evidence>
<dbReference type="Pfam" id="PF00909">
    <property type="entry name" value="Ammonium_transp"/>
    <property type="match status" value="1"/>
</dbReference>
<name>A0AA36FPF2_9BILA</name>
<proteinExistence type="predicted"/>
<evidence type="ECO:0000313" key="7">
    <source>
        <dbReference type="Proteomes" id="UP001177023"/>
    </source>
</evidence>
<organism evidence="6 7">
    <name type="scientific">Mesorhabditis spiculigera</name>
    <dbReference type="NCBI Taxonomy" id="96644"/>
    <lineage>
        <taxon>Eukaryota</taxon>
        <taxon>Metazoa</taxon>
        <taxon>Ecdysozoa</taxon>
        <taxon>Nematoda</taxon>
        <taxon>Chromadorea</taxon>
        <taxon>Rhabditida</taxon>
        <taxon>Rhabditina</taxon>
        <taxon>Rhabditomorpha</taxon>
        <taxon>Rhabditoidea</taxon>
        <taxon>Rhabditidae</taxon>
        <taxon>Mesorhabditinae</taxon>
        <taxon>Mesorhabditis</taxon>
    </lineage>
</organism>
<keyword evidence="3" id="KW-1133">Transmembrane helix</keyword>
<dbReference type="GO" id="GO:0008519">
    <property type="term" value="F:ammonium channel activity"/>
    <property type="evidence" value="ECO:0007669"/>
    <property type="project" value="InterPro"/>
</dbReference>
<dbReference type="InterPro" id="IPR024041">
    <property type="entry name" value="NH4_transpt_AmtB-like_dom"/>
</dbReference>
<comment type="subcellular location">
    <subcellularLocation>
        <location evidence="1">Membrane</location>
        <topology evidence="1">Multi-pass membrane protein</topology>
    </subcellularLocation>
</comment>
<dbReference type="GO" id="GO:0005886">
    <property type="term" value="C:plasma membrane"/>
    <property type="evidence" value="ECO:0007669"/>
    <property type="project" value="TreeGrafter"/>
</dbReference>
<feature type="non-terminal residue" evidence="6">
    <location>
        <position position="1"/>
    </location>
</feature>